<evidence type="ECO:0000313" key="5">
    <source>
        <dbReference type="Proteomes" id="UP000001542"/>
    </source>
</evidence>
<dbReference type="Gene3D" id="1.20.920.10">
    <property type="entry name" value="Bromodomain-like"/>
    <property type="match status" value="1"/>
</dbReference>
<evidence type="ECO:0000256" key="1">
    <source>
        <dbReference type="ARBA" id="ARBA00023117"/>
    </source>
</evidence>
<dbReference type="VEuPathDB" id="TrichDB:TVAGG3_1036410"/>
<dbReference type="InParanoid" id="A2DJH6"/>
<dbReference type="EMBL" id="DS113208">
    <property type="protein sequence ID" value="EAY19376.1"/>
    <property type="molecule type" value="Genomic_DNA"/>
</dbReference>
<keyword evidence="1 2" id="KW-0103">Bromodomain</keyword>
<dbReference type="CDD" id="cd04369">
    <property type="entry name" value="Bromodomain"/>
    <property type="match status" value="1"/>
</dbReference>
<reference evidence="4" key="1">
    <citation type="submission" date="2006-10" db="EMBL/GenBank/DDBJ databases">
        <authorList>
            <person name="Amadeo P."/>
            <person name="Zhao Q."/>
            <person name="Wortman J."/>
            <person name="Fraser-Liggett C."/>
            <person name="Carlton J."/>
        </authorList>
    </citation>
    <scope>NUCLEOTIDE SEQUENCE</scope>
    <source>
        <strain evidence="4">G3</strain>
    </source>
</reference>
<dbReference type="PRINTS" id="PR00503">
    <property type="entry name" value="BROMODOMAIN"/>
</dbReference>
<dbReference type="InterPro" id="IPR036427">
    <property type="entry name" value="Bromodomain-like_sf"/>
</dbReference>
<evidence type="ECO:0000256" key="2">
    <source>
        <dbReference type="PROSITE-ProRule" id="PRU00035"/>
    </source>
</evidence>
<sequence length="152" mass="17743">MNDFQRDKCRQIISNLKENQLASTFILPIDTTVLPDYDTIIQKKLSLSEIESNLLDHKIKSLHEFRNDTLLVFDNCIKYWTRRAKEEKREPAADVYVSIASTLKDEFLKTFNGIPTTRENEWLLNVTKLAQQLADTRAILVKELNSKMQNLK</sequence>
<dbReference type="InterPro" id="IPR001487">
    <property type="entry name" value="Bromodomain"/>
</dbReference>
<accession>A2DJH6</accession>
<name>A2DJH6_TRIV3</name>
<feature type="domain" description="Bromo" evidence="3">
    <location>
        <begin position="17"/>
        <end position="79"/>
    </location>
</feature>
<dbReference type="Proteomes" id="UP000001542">
    <property type="component" value="Unassembled WGS sequence"/>
</dbReference>
<organism evidence="4 5">
    <name type="scientific">Trichomonas vaginalis (strain ATCC PRA-98 / G3)</name>
    <dbReference type="NCBI Taxonomy" id="412133"/>
    <lineage>
        <taxon>Eukaryota</taxon>
        <taxon>Metamonada</taxon>
        <taxon>Parabasalia</taxon>
        <taxon>Trichomonadida</taxon>
        <taxon>Trichomonadidae</taxon>
        <taxon>Trichomonas</taxon>
    </lineage>
</organism>
<keyword evidence="5" id="KW-1185">Reference proteome</keyword>
<dbReference type="SMART" id="SM00297">
    <property type="entry name" value="BROMO"/>
    <property type="match status" value="1"/>
</dbReference>
<gene>
    <name evidence="4" type="ORF">TVAG_100920</name>
</gene>
<evidence type="ECO:0000259" key="3">
    <source>
        <dbReference type="PROSITE" id="PS50014"/>
    </source>
</evidence>
<dbReference type="RefSeq" id="XP_001580362.1">
    <property type="nucleotide sequence ID" value="XM_001580312.1"/>
</dbReference>
<dbReference type="Pfam" id="PF00439">
    <property type="entry name" value="Bromodomain"/>
    <property type="match status" value="1"/>
</dbReference>
<protein>
    <submittedName>
        <fullName evidence="4">Bromodomain containing protein</fullName>
    </submittedName>
</protein>
<dbReference type="AlphaFoldDB" id="A2DJH6"/>
<dbReference type="VEuPathDB" id="TrichDB:TVAG_100920"/>
<dbReference type="SMR" id="A2DJH6"/>
<proteinExistence type="predicted"/>
<dbReference type="KEGG" id="tva:5464908"/>
<dbReference type="SUPFAM" id="SSF47370">
    <property type="entry name" value="Bromodomain"/>
    <property type="match status" value="1"/>
</dbReference>
<evidence type="ECO:0000313" key="4">
    <source>
        <dbReference type="EMBL" id="EAY19376.1"/>
    </source>
</evidence>
<reference evidence="4" key="2">
    <citation type="journal article" date="2007" name="Science">
        <title>Draft genome sequence of the sexually transmitted pathogen Trichomonas vaginalis.</title>
        <authorList>
            <person name="Carlton J.M."/>
            <person name="Hirt R.P."/>
            <person name="Silva J.C."/>
            <person name="Delcher A.L."/>
            <person name="Schatz M."/>
            <person name="Zhao Q."/>
            <person name="Wortman J.R."/>
            <person name="Bidwell S.L."/>
            <person name="Alsmark U.C.M."/>
            <person name="Besteiro S."/>
            <person name="Sicheritz-Ponten T."/>
            <person name="Noel C.J."/>
            <person name="Dacks J.B."/>
            <person name="Foster P.G."/>
            <person name="Simillion C."/>
            <person name="Van de Peer Y."/>
            <person name="Miranda-Saavedra D."/>
            <person name="Barton G.J."/>
            <person name="Westrop G.D."/>
            <person name="Mueller S."/>
            <person name="Dessi D."/>
            <person name="Fiori P.L."/>
            <person name="Ren Q."/>
            <person name="Paulsen I."/>
            <person name="Zhang H."/>
            <person name="Bastida-Corcuera F.D."/>
            <person name="Simoes-Barbosa A."/>
            <person name="Brown M.T."/>
            <person name="Hayes R.D."/>
            <person name="Mukherjee M."/>
            <person name="Okumura C.Y."/>
            <person name="Schneider R."/>
            <person name="Smith A.J."/>
            <person name="Vanacova S."/>
            <person name="Villalvazo M."/>
            <person name="Haas B.J."/>
            <person name="Pertea M."/>
            <person name="Feldblyum T.V."/>
            <person name="Utterback T.R."/>
            <person name="Shu C.L."/>
            <person name="Osoegawa K."/>
            <person name="de Jong P.J."/>
            <person name="Hrdy I."/>
            <person name="Horvathova L."/>
            <person name="Zubacova Z."/>
            <person name="Dolezal P."/>
            <person name="Malik S.B."/>
            <person name="Logsdon J.M. Jr."/>
            <person name="Henze K."/>
            <person name="Gupta A."/>
            <person name="Wang C.C."/>
            <person name="Dunne R.L."/>
            <person name="Upcroft J.A."/>
            <person name="Upcroft P."/>
            <person name="White O."/>
            <person name="Salzberg S.L."/>
            <person name="Tang P."/>
            <person name="Chiu C.-H."/>
            <person name="Lee Y.-S."/>
            <person name="Embley T.M."/>
            <person name="Coombs G.H."/>
            <person name="Mottram J.C."/>
            <person name="Tachezy J."/>
            <person name="Fraser-Liggett C.M."/>
            <person name="Johnson P.J."/>
        </authorList>
    </citation>
    <scope>NUCLEOTIDE SEQUENCE [LARGE SCALE GENOMIC DNA]</scope>
    <source>
        <strain evidence="4">G3</strain>
    </source>
</reference>
<dbReference type="PROSITE" id="PS50014">
    <property type="entry name" value="BROMODOMAIN_2"/>
    <property type="match status" value="1"/>
</dbReference>